<evidence type="ECO:0000313" key="1">
    <source>
        <dbReference type="EMBL" id="MDV5392252.1"/>
    </source>
</evidence>
<comment type="caution">
    <text evidence="1">The sequence shown here is derived from an EMBL/GenBank/DDBJ whole genome shotgun (WGS) entry which is preliminary data.</text>
</comment>
<sequence>MSYRQIEGTTIEVPDWVQVPAFAEFSEAKLAKSRLAIAYIRNKYFGSDVNRSDLKARPTRAAEKTKPQLR</sequence>
<organism evidence="1 2">
    <name type="scientific">Shewanella xiamenensis</name>
    <dbReference type="NCBI Taxonomy" id="332186"/>
    <lineage>
        <taxon>Bacteria</taxon>
        <taxon>Pseudomonadati</taxon>
        <taxon>Pseudomonadota</taxon>
        <taxon>Gammaproteobacteria</taxon>
        <taxon>Alteromonadales</taxon>
        <taxon>Shewanellaceae</taxon>
        <taxon>Shewanella</taxon>
    </lineage>
</organism>
<accession>A0AAE4Q4R2</accession>
<dbReference type="RefSeq" id="WP_317520581.1">
    <property type="nucleotide sequence ID" value="NZ_JASGOQ010000001.1"/>
</dbReference>
<protein>
    <submittedName>
        <fullName evidence="1">Uncharacterized protein</fullName>
    </submittedName>
</protein>
<evidence type="ECO:0000313" key="2">
    <source>
        <dbReference type="Proteomes" id="UP001187859"/>
    </source>
</evidence>
<gene>
    <name evidence="1" type="ORF">QM089_18835</name>
</gene>
<dbReference type="EMBL" id="JASGOQ010000001">
    <property type="protein sequence ID" value="MDV5392252.1"/>
    <property type="molecule type" value="Genomic_DNA"/>
</dbReference>
<dbReference type="AlphaFoldDB" id="A0AAE4Q4R2"/>
<dbReference type="Proteomes" id="UP001187859">
    <property type="component" value="Unassembled WGS sequence"/>
</dbReference>
<proteinExistence type="predicted"/>
<reference evidence="1" key="1">
    <citation type="submission" date="2023-05" db="EMBL/GenBank/DDBJ databases">
        <title>Colonisation of extended spectrum b-lactamase- and carbapenemase-producing bacteria on hospital surfaces from low- and middle-income countries.</title>
        <authorList>
            <person name="Nieto-Rosado M."/>
            <person name="Sands K."/>
            <person name="Iregbu K."/>
            <person name="Zahra R."/>
            <person name="Mazarati J.B."/>
            <person name="Mehtar S."/>
            <person name="Barnards-Group B."/>
            <person name="Walsh T.R."/>
        </authorList>
    </citation>
    <scope>NUCLEOTIDE SEQUENCE</scope>
    <source>
        <strain evidence="1">PP-E493</strain>
    </source>
</reference>
<name>A0AAE4Q4R2_9GAMM</name>